<protein>
    <submittedName>
        <fullName evidence="2">Uncharacterized protein</fullName>
    </submittedName>
</protein>
<keyword evidence="3" id="KW-1185">Reference proteome</keyword>
<sequence>MGLARLAGAWLTGPAEAAQATKRALVEHGPRPNALALPKGAGHPKGLQLRRRSPANPALRSHFGEAEPKKKKGSRSSTSSFPTLALGGGPVGKRTRLRAGSGRRRRASGGRRQRRGRRRAGGGRWRRREADNGDGREAGAETTRGPGAGRWGRMDREGGRRMGGWRWEVEGRK</sequence>
<dbReference type="AlphaFoldDB" id="A0A4U6V9I3"/>
<feature type="region of interest" description="Disordered" evidence="1">
    <location>
        <begin position="28"/>
        <end position="173"/>
    </location>
</feature>
<evidence type="ECO:0000313" key="2">
    <source>
        <dbReference type="EMBL" id="TKW25908.1"/>
    </source>
</evidence>
<name>A0A4U6V9I3_SETVI</name>
<reference evidence="2" key="1">
    <citation type="submission" date="2019-03" db="EMBL/GenBank/DDBJ databases">
        <title>WGS assembly of Setaria viridis.</title>
        <authorList>
            <person name="Huang P."/>
            <person name="Jenkins J."/>
            <person name="Grimwood J."/>
            <person name="Barry K."/>
            <person name="Healey A."/>
            <person name="Mamidi S."/>
            <person name="Sreedasyam A."/>
            <person name="Shu S."/>
            <person name="Feldman M."/>
            <person name="Wu J."/>
            <person name="Yu Y."/>
            <person name="Chen C."/>
            <person name="Johnson J."/>
            <person name="Rokhsar D."/>
            <person name="Baxter I."/>
            <person name="Schmutz J."/>
            <person name="Brutnell T."/>
            <person name="Kellogg E."/>
        </authorList>
    </citation>
    <scope>NUCLEOTIDE SEQUENCE [LARGE SCALE GENOMIC DNA]</scope>
</reference>
<evidence type="ECO:0000313" key="3">
    <source>
        <dbReference type="Proteomes" id="UP000298652"/>
    </source>
</evidence>
<proteinExistence type="predicted"/>
<feature type="compositionally biased region" description="Basic residues" evidence="1">
    <location>
        <begin position="93"/>
        <end position="127"/>
    </location>
</feature>
<feature type="compositionally biased region" description="Basic and acidic residues" evidence="1">
    <location>
        <begin position="128"/>
        <end position="139"/>
    </location>
</feature>
<gene>
    <name evidence="2" type="ORF">SEVIR_3G150700v2</name>
</gene>
<dbReference type="Proteomes" id="UP000298652">
    <property type="component" value="Chromosome 3"/>
</dbReference>
<organism evidence="2 3">
    <name type="scientific">Setaria viridis</name>
    <name type="common">Green bristlegrass</name>
    <name type="synonym">Setaria italica subsp. viridis</name>
    <dbReference type="NCBI Taxonomy" id="4556"/>
    <lineage>
        <taxon>Eukaryota</taxon>
        <taxon>Viridiplantae</taxon>
        <taxon>Streptophyta</taxon>
        <taxon>Embryophyta</taxon>
        <taxon>Tracheophyta</taxon>
        <taxon>Spermatophyta</taxon>
        <taxon>Magnoliopsida</taxon>
        <taxon>Liliopsida</taxon>
        <taxon>Poales</taxon>
        <taxon>Poaceae</taxon>
        <taxon>PACMAD clade</taxon>
        <taxon>Panicoideae</taxon>
        <taxon>Panicodae</taxon>
        <taxon>Paniceae</taxon>
        <taxon>Cenchrinae</taxon>
        <taxon>Setaria</taxon>
    </lineage>
</organism>
<dbReference type="Gramene" id="TKW25908">
    <property type="protein sequence ID" value="TKW25908"/>
    <property type="gene ID" value="SEVIR_3G150700v2"/>
</dbReference>
<dbReference type="EMBL" id="CM016554">
    <property type="protein sequence ID" value="TKW25908.1"/>
    <property type="molecule type" value="Genomic_DNA"/>
</dbReference>
<evidence type="ECO:0000256" key="1">
    <source>
        <dbReference type="SAM" id="MobiDB-lite"/>
    </source>
</evidence>
<accession>A0A4U6V9I3</accession>